<dbReference type="GO" id="GO:0009055">
    <property type="term" value="F:electron transfer activity"/>
    <property type="evidence" value="ECO:0007669"/>
    <property type="project" value="InterPro"/>
</dbReference>
<feature type="domain" description="Phytocyanin" evidence="1">
    <location>
        <begin position="704"/>
        <end position="769"/>
    </location>
</feature>
<reference evidence="2" key="1">
    <citation type="journal article" date="2019" name="Science">
        <title>Mutation of a bHLH transcription factor allowed almond domestication.</title>
        <authorList>
            <person name="Sanchez-Perez R."/>
            <person name="Pavan S."/>
            <person name="Mazzeo R."/>
            <person name="Moldovan C."/>
            <person name="Aiese Cigliano R."/>
            <person name="Del Cueto J."/>
            <person name="Ricciardi F."/>
            <person name="Lotti C."/>
            <person name="Ricciardi L."/>
            <person name="Dicenta F."/>
            <person name="Lopez-Marques R.L."/>
            <person name="Lindberg Moller B."/>
        </authorList>
    </citation>
    <scope>NUCLEOTIDE SEQUENCE</scope>
</reference>
<sequence length="769" mass="86908">MFLPATKLSSLSKIPHSNAWERIGTRILPSGCRARRLSTTSQVSYESAQELDFSSFIKSTLDELEGPCHCWLNRSKGGKDFSKRDGTFLVLTGRFLETSLTTSCEAAIMLEKVKSIQPRFPQLHIMGFLSDSLIRSADDRSHLIQFILKEYVTFPILFSNKNFTEMDNGVCYILFKDFMNPVVYHEKDMDLEVLKKAVEELYVQDDGNIKSLNNLKITWLKQSEIIKEPYFCSLRNLLLYFPGCISADENGNRLFLSDSNHHRIIVFDGNGKILDCIGSSPGFEDGNFESAKLARPAASFYIADEDCLYFVDSEFCNLPVYVCGSLSTKNHAIRKADMGRRVLETLYPVGDTIKKSNQFWTWIMLSLGLRSNADTRSEEFDLQSLMFPWHLIKSIDDSLFIINRSFETLWILNLASGDIKEVVKGFPEILEVCEPQIKEKVTMLKRMPHDWLQQQTNTVWSPERLPYAGLLSSLTTLQNHSSIVCATGRVSIQLNVDIPVDTELVEQLQEGCIWCQARGSATEVSGIEDVRGSSEKVGVAQQWYDELDNLASLISPPESELNEEDDSTTSEVGFQNGKVFIDCVVNTSPGTSYCLCGTVFKLRRKKELLEDNQEIYAAKIADILHSEKSGKIGRDSCIQFLLKSNRDLRDLIFMKPLQVRIKLDCLDHEKAENAKDIILRDSKVEKNITAKYKQKKRKHREQKIFNYDPSSHDVAVVNANEFTSCSASSNSKTFSTGKDRVKLSKGLNYFICTVPGHCNGGVKISVNAS</sequence>
<organism evidence="2">
    <name type="scientific">Prunus dulcis</name>
    <name type="common">Almond</name>
    <name type="synonym">Amygdalus dulcis</name>
    <dbReference type="NCBI Taxonomy" id="3755"/>
    <lineage>
        <taxon>Eukaryota</taxon>
        <taxon>Viridiplantae</taxon>
        <taxon>Streptophyta</taxon>
        <taxon>Embryophyta</taxon>
        <taxon>Tracheophyta</taxon>
        <taxon>Spermatophyta</taxon>
        <taxon>Magnoliopsida</taxon>
        <taxon>eudicotyledons</taxon>
        <taxon>Gunneridae</taxon>
        <taxon>Pentapetalae</taxon>
        <taxon>rosids</taxon>
        <taxon>fabids</taxon>
        <taxon>Rosales</taxon>
        <taxon>Rosaceae</taxon>
        <taxon>Amygdaloideae</taxon>
        <taxon>Amygdaleae</taxon>
        <taxon>Prunus</taxon>
    </lineage>
</organism>
<gene>
    <name evidence="2" type="ORF">Prudu_022734</name>
</gene>
<evidence type="ECO:0000313" key="2">
    <source>
        <dbReference type="EMBL" id="BBH10056.1"/>
    </source>
</evidence>
<dbReference type="EMBL" id="AP019304">
    <property type="protein sequence ID" value="BBH10056.1"/>
    <property type="molecule type" value="Genomic_DNA"/>
</dbReference>
<dbReference type="Gene3D" id="2.120.10.30">
    <property type="entry name" value="TolB, C-terminal domain"/>
    <property type="match status" value="1"/>
</dbReference>
<dbReference type="PROSITE" id="PS51485">
    <property type="entry name" value="PHYTOCYANIN"/>
    <property type="match status" value="1"/>
</dbReference>
<accession>A0A4Y1S253</accession>
<evidence type="ECO:0000259" key="1">
    <source>
        <dbReference type="PROSITE" id="PS51485"/>
    </source>
</evidence>
<dbReference type="Gene3D" id="2.60.40.420">
    <property type="entry name" value="Cupredoxins - blue copper proteins"/>
    <property type="match status" value="1"/>
</dbReference>
<dbReference type="InterPro" id="IPR003245">
    <property type="entry name" value="Phytocyanin_dom"/>
</dbReference>
<dbReference type="PANTHER" id="PTHR46388">
    <property type="entry name" value="NHL REPEAT-CONTAINING PROTEIN 2"/>
    <property type="match status" value="1"/>
</dbReference>
<dbReference type="SUPFAM" id="SSF63825">
    <property type="entry name" value="YWTD domain"/>
    <property type="match status" value="1"/>
</dbReference>
<dbReference type="Pfam" id="PF02298">
    <property type="entry name" value="Cu_bind_like"/>
    <property type="match status" value="1"/>
</dbReference>
<dbReference type="SUPFAM" id="SSF49503">
    <property type="entry name" value="Cupredoxins"/>
    <property type="match status" value="1"/>
</dbReference>
<dbReference type="InterPro" id="IPR008972">
    <property type="entry name" value="Cupredoxin"/>
</dbReference>
<protein>
    <submittedName>
        <fullName evidence="2">NHL domain-containing protein</fullName>
    </submittedName>
</protein>
<dbReference type="PANTHER" id="PTHR46388:SF3">
    <property type="entry name" value="DUF1618 DOMAIN-CONTAINING PROTEIN"/>
    <property type="match status" value="1"/>
</dbReference>
<dbReference type="AlphaFoldDB" id="A0A4Y1S253"/>
<name>A0A4Y1S253_PRUDU</name>
<dbReference type="InterPro" id="IPR011042">
    <property type="entry name" value="6-blade_b-propeller_TolB-like"/>
</dbReference>
<proteinExistence type="predicted"/>